<proteinExistence type="predicted"/>
<gene>
    <name evidence="2" type="ORF">Aco04nite_11980</name>
</gene>
<reference evidence="2" key="1">
    <citation type="submission" date="2021-03" db="EMBL/GenBank/DDBJ databases">
        <title>Whole genome shotgun sequence of Actinoplanes consettensis NBRC 14913.</title>
        <authorList>
            <person name="Komaki H."/>
            <person name="Tamura T."/>
        </authorList>
    </citation>
    <scope>NUCLEOTIDE SEQUENCE</scope>
    <source>
        <strain evidence="2">NBRC 14913</strain>
    </source>
</reference>
<evidence type="ECO:0000259" key="1">
    <source>
        <dbReference type="Pfam" id="PF01381"/>
    </source>
</evidence>
<dbReference type="Pfam" id="PF01381">
    <property type="entry name" value="HTH_3"/>
    <property type="match status" value="1"/>
</dbReference>
<keyword evidence="3" id="KW-1185">Reference proteome</keyword>
<dbReference type="Proteomes" id="UP000680865">
    <property type="component" value="Unassembled WGS sequence"/>
</dbReference>
<evidence type="ECO:0000313" key="2">
    <source>
        <dbReference type="EMBL" id="GIM68717.1"/>
    </source>
</evidence>
<accession>A0A919VTC2</accession>
<dbReference type="GO" id="GO:0003677">
    <property type="term" value="F:DNA binding"/>
    <property type="evidence" value="ECO:0007669"/>
    <property type="project" value="InterPro"/>
</dbReference>
<dbReference type="CDD" id="cd00093">
    <property type="entry name" value="HTH_XRE"/>
    <property type="match status" value="1"/>
</dbReference>
<dbReference type="Gene3D" id="1.10.260.40">
    <property type="entry name" value="lambda repressor-like DNA-binding domains"/>
    <property type="match status" value="1"/>
</dbReference>
<dbReference type="InterPro" id="IPR010982">
    <property type="entry name" value="Lambda_DNA-bd_dom_sf"/>
</dbReference>
<dbReference type="AlphaFoldDB" id="A0A919VTC2"/>
<protein>
    <recommendedName>
        <fullName evidence="1">HTH cro/C1-type domain-containing protein</fullName>
    </recommendedName>
</protein>
<evidence type="ECO:0000313" key="3">
    <source>
        <dbReference type="Proteomes" id="UP000680865"/>
    </source>
</evidence>
<sequence>MAFTCCHQALCGPGSIGSTLATRRGTVETFGQAARRLRGGMSLREAARRAHLDSGHLSRVEADKRPPTPLIAQALDGVYEAGGELFSLVEAHGEPWELDHGIWRPKDSELLAAAVLTTTPKAENALTLAHQWLIAEPPQVTATRAGRRIGVAQVQEVEKRVHQLRKLDDYVGGQDTHAMVTTELAATTALLRDAAYTEEIGKRLLAAIGELAQVAGWVTSDAGHHAEAERYYLVGMRAAHAGGDVAGAANNLSSLAYQVANVGDAREAVTLAKSAYAGARSAATATTKALLAERVAWAEAQIGDATAAERALGTVEEQYEHRQPADDPIWVYWLDEGEIDIMAGRVWTQLQRPLRAVPILERATAGYSDETGRETALYMTWLAESLLQANEVERAAEAATRALRLSGKAGSSRVSERLRLLRAKLAKFPGVPEVDAFEGEANASA</sequence>
<dbReference type="InterPro" id="IPR001387">
    <property type="entry name" value="Cro/C1-type_HTH"/>
</dbReference>
<dbReference type="EMBL" id="BOQP01000006">
    <property type="protein sequence ID" value="GIM68717.1"/>
    <property type="molecule type" value="Genomic_DNA"/>
</dbReference>
<dbReference type="InterPro" id="IPR011990">
    <property type="entry name" value="TPR-like_helical_dom_sf"/>
</dbReference>
<name>A0A919VTC2_9ACTN</name>
<organism evidence="2 3">
    <name type="scientific">Winogradskya consettensis</name>
    <dbReference type="NCBI Taxonomy" id="113560"/>
    <lineage>
        <taxon>Bacteria</taxon>
        <taxon>Bacillati</taxon>
        <taxon>Actinomycetota</taxon>
        <taxon>Actinomycetes</taxon>
        <taxon>Micromonosporales</taxon>
        <taxon>Micromonosporaceae</taxon>
        <taxon>Winogradskya</taxon>
    </lineage>
</organism>
<comment type="caution">
    <text evidence="2">The sequence shown here is derived from an EMBL/GenBank/DDBJ whole genome shotgun (WGS) entry which is preliminary data.</text>
</comment>
<dbReference type="SUPFAM" id="SSF48452">
    <property type="entry name" value="TPR-like"/>
    <property type="match status" value="1"/>
</dbReference>
<feature type="domain" description="HTH cro/C1-type" evidence="1">
    <location>
        <begin position="34"/>
        <end position="76"/>
    </location>
</feature>